<reference evidence="2 3" key="1">
    <citation type="submission" date="2024-06" db="EMBL/GenBank/DDBJ databases">
        <title>A chromosome level genome sequence of Diviner's sage (Salvia divinorum).</title>
        <authorList>
            <person name="Ford S.A."/>
            <person name="Ro D.-K."/>
            <person name="Ness R.W."/>
            <person name="Phillips M.A."/>
        </authorList>
    </citation>
    <scope>NUCLEOTIDE SEQUENCE [LARGE SCALE GENOMIC DNA]</scope>
    <source>
        <strain evidence="2">SAF-2024a</strain>
        <tissue evidence="2">Leaf</tissue>
    </source>
</reference>
<dbReference type="PANTHER" id="PTHR46250:SF17">
    <property type="entry name" value="MYB_SANT-LIKE DOMAIN-CONTAINING PROTEIN"/>
    <property type="match status" value="1"/>
</dbReference>
<keyword evidence="3" id="KW-1185">Reference proteome</keyword>
<name>A0ABD1HCL2_SALDI</name>
<evidence type="ECO:0000259" key="1">
    <source>
        <dbReference type="Pfam" id="PF12776"/>
    </source>
</evidence>
<organism evidence="2 3">
    <name type="scientific">Salvia divinorum</name>
    <name type="common">Maria pastora</name>
    <name type="synonym">Diviner's sage</name>
    <dbReference type="NCBI Taxonomy" id="28513"/>
    <lineage>
        <taxon>Eukaryota</taxon>
        <taxon>Viridiplantae</taxon>
        <taxon>Streptophyta</taxon>
        <taxon>Embryophyta</taxon>
        <taxon>Tracheophyta</taxon>
        <taxon>Spermatophyta</taxon>
        <taxon>Magnoliopsida</taxon>
        <taxon>eudicotyledons</taxon>
        <taxon>Gunneridae</taxon>
        <taxon>Pentapetalae</taxon>
        <taxon>asterids</taxon>
        <taxon>lamiids</taxon>
        <taxon>Lamiales</taxon>
        <taxon>Lamiaceae</taxon>
        <taxon>Nepetoideae</taxon>
        <taxon>Mentheae</taxon>
        <taxon>Salviinae</taxon>
        <taxon>Salvia</taxon>
        <taxon>Salvia subgen. Calosphace</taxon>
    </lineage>
</organism>
<dbReference type="EMBL" id="JBEAFC010000006">
    <property type="protein sequence ID" value="KAL1553700.1"/>
    <property type="molecule type" value="Genomic_DNA"/>
</dbReference>
<dbReference type="Pfam" id="PF12776">
    <property type="entry name" value="Myb_DNA-bind_3"/>
    <property type="match status" value="1"/>
</dbReference>
<dbReference type="InterPro" id="IPR024752">
    <property type="entry name" value="Myb/SANT-like_dom"/>
</dbReference>
<feature type="domain" description="Myb/SANT-like" evidence="1">
    <location>
        <begin position="17"/>
        <end position="112"/>
    </location>
</feature>
<evidence type="ECO:0000313" key="2">
    <source>
        <dbReference type="EMBL" id="KAL1553700.1"/>
    </source>
</evidence>
<dbReference type="PANTHER" id="PTHR46250">
    <property type="entry name" value="MYB/SANT-LIKE DNA-BINDING DOMAIN PROTEIN-RELATED"/>
    <property type="match status" value="1"/>
</dbReference>
<proteinExistence type="predicted"/>
<comment type="caution">
    <text evidence="2">The sequence shown here is derived from an EMBL/GenBank/DDBJ whole genome shotgun (WGS) entry which is preliminary data.</text>
</comment>
<protein>
    <recommendedName>
        <fullName evidence="1">Myb/SANT-like domain-containing protein</fullName>
    </recommendedName>
</protein>
<dbReference type="AlphaFoldDB" id="A0ABD1HCL2"/>
<sequence>MNALCHDARDPGRNKRKWNYFHDSKLVEALLDIVNIEAYKADNGLKPGYLTFVKEKLQVLLPNLGLNAKPHIELRMKTMKKDFHIVYDMVQGRNTSGFGYDTDKTCVIAKTDV</sequence>
<dbReference type="Proteomes" id="UP001567538">
    <property type="component" value="Unassembled WGS sequence"/>
</dbReference>
<accession>A0ABD1HCL2</accession>
<gene>
    <name evidence="2" type="ORF">AAHA92_14342</name>
</gene>
<evidence type="ECO:0000313" key="3">
    <source>
        <dbReference type="Proteomes" id="UP001567538"/>
    </source>
</evidence>